<dbReference type="AlphaFoldDB" id="N9TUN1"/>
<dbReference type="Pfam" id="PF02645">
    <property type="entry name" value="DegV"/>
    <property type="match status" value="1"/>
</dbReference>
<sequence length="303" mass="34311">MKYAIVIDSSCGLTQEQAHKLGWHFLPLHINIEGKEFKDGVDITPENLFNFYNKNSKAKTSAVNLGYAEELFSKLSKDYDRIIVYPISKHLSASCASLTTLAKDFEKVRVVNSIQVLQMILLDLVWFEHQMSIDSSRLDEYIDILEKDNLWHRKSISLIPKFNSYLVKGGRLHPAAAAVAKLLKIVPIICWKDGQLLKEAVGRTFSKTVLKAIDLKKEILPIEKGKELYVMSLDSHSDIAERDDLLNNIFEKFGIHSIHGLIAPVVGIHTGPEALAILVYEMEPVVAQKCREFFKNLGYISKQ</sequence>
<proteinExistence type="predicted"/>
<dbReference type="Proteomes" id="UP000013220">
    <property type="component" value="Unassembled WGS sequence"/>
</dbReference>
<dbReference type="InterPro" id="IPR050270">
    <property type="entry name" value="DegV_domain_contain"/>
</dbReference>
<dbReference type="NCBIfam" id="TIGR00762">
    <property type="entry name" value="DegV"/>
    <property type="match status" value="1"/>
</dbReference>
<dbReference type="PANTHER" id="PTHR33434:SF2">
    <property type="entry name" value="FATTY ACID-BINDING PROTEIN TM_1468"/>
    <property type="match status" value="1"/>
</dbReference>
<evidence type="ECO:0000313" key="2">
    <source>
        <dbReference type="EMBL" id="ENY69824.1"/>
    </source>
</evidence>
<accession>N9TUN1</accession>
<keyword evidence="3" id="KW-1185">Reference proteome</keyword>
<protein>
    <recommendedName>
        <fullName evidence="4">Fatty acid-binding protein DegV-like protein</fullName>
    </recommendedName>
</protein>
<dbReference type="PATRIC" id="fig|1188235.3.peg.298"/>
<organism evidence="2 3">
    <name type="scientific">Mycoplasmopsis bovigenitalium 51080</name>
    <dbReference type="NCBI Taxonomy" id="1188235"/>
    <lineage>
        <taxon>Bacteria</taxon>
        <taxon>Bacillati</taxon>
        <taxon>Mycoplasmatota</taxon>
        <taxon>Mycoplasmoidales</taxon>
        <taxon>Metamycoplasmataceae</taxon>
        <taxon>Mycoplasmopsis</taxon>
    </lineage>
</organism>
<dbReference type="PANTHER" id="PTHR33434">
    <property type="entry name" value="DEGV DOMAIN-CONTAINING PROTEIN DR_1986-RELATED"/>
    <property type="match status" value="1"/>
</dbReference>
<dbReference type="Gene3D" id="3.40.50.10170">
    <property type="match status" value="1"/>
</dbReference>
<evidence type="ECO:0000313" key="3">
    <source>
        <dbReference type="Proteomes" id="UP000013220"/>
    </source>
</evidence>
<dbReference type="RefSeq" id="WP_004420026.1">
    <property type="nucleotide sequence ID" value="NZ_AORH01000020.1"/>
</dbReference>
<evidence type="ECO:0000256" key="1">
    <source>
        <dbReference type="ARBA" id="ARBA00023121"/>
    </source>
</evidence>
<dbReference type="PROSITE" id="PS51482">
    <property type="entry name" value="DEGV"/>
    <property type="match status" value="1"/>
</dbReference>
<dbReference type="EMBL" id="AORH01000020">
    <property type="protein sequence ID" value="ENY69824.1"/>
    <property type="molecule type" value="Genomic_DNA"/>
</dbReference>
<dbReference type="OrthoDB" id="388177at2"/>
<keyword evidence="1" id="KW-0446">Lipid-binding</keyword>
<dbReference type="GO" id="GO:0008289">
    <property type="term" value="F:lipid binding"/>
    <property type="evidence" value="ECO:0007669"/>
    <property type="project" value="UniProtKB-KW"/>
</dbReference>
<comment type="caution">
    <text evidence="2">The sequence shown here is derived from an EMBL/GenBank/DDBJ whole genome shotgun (WGS) entry which is preliminary data.</text>
</comment>
<dbReference type="InterPro" id="IPR003797">
    <property type="entry name" value="DegV"/>
</dbReference>
<reference evidence="2 3" key="1">
    <citation type="journal article" date="2013" name="Genome Announc.">
        <title>Draft Genome Sequences of Mycoplasma alkalescens, Mycoplasma arginini, and Mycoplasma bovigenitalium, Three Species with Equivocal Pathogenic Status for Cattle.</title>
        <authorList>
            <person name="Manso-Silvan L."/>
            <person name="Tardy F."/>
            <person name="Baranowski E."/>
            <person name="Barre A."/>
            <person name="Blanchard A."/>
            <person name="Breton M."/>
            <person name="Couture C."/>
            <person name="Citti C."/>
            <person name="Dordet-Frisoni E."/>
            <person name="Dupuy V."/>
            <person name="Gaurivaud P."/>
            <person name="Jacob D."/>
            <person name="Lemaitre C."/>
            <person name="Nikolski M."/>
            <person name="Nouvel L.X."/>
            <person name="Poumarat F."/>
            <person name="Thebault P."/>
            <person name="Theil S."/>
            <person name="Thiaucourt F."/>
            <person name="Sirand-Pugnet P."/>
        </authorList>
    </citation>
    <scope>NUCLEOTIDE SEQUENCE [LARGE SCALE GENOMIC DNA]</scope>
    <source>
        <strain evidence="2 3">51080</strain>
    </source>
</reference>
<gene>
    <name evidence="2" type="ORF">MBVG_2820</name>
</gene>
<name>N9TUN1_9BACT</name>
<dbReference type="SUPFAM" id="SSF82549">
    <property type="entry name" value="DAK1/DegV-like"/>
    <property type="match status" value="1"/>
</dbReference>
<dbReference type="Gene3D" id="3.30.1180.10">
    <property type="match status" value="1"/>
</dbReference>
<dbReference type="InterPro" id="IPR043168">
    <property type="entry name" value="DegV_C"/>
</dbReference>
<dbReference type="eggNOG" id="COG1307">
    <property type="taxonomic scope" value="Bacteria"/>
</dbReference>
<dbReference type="STRING" id="1188235.MBVG_2820"/>
<evidence type="ECO:0008006" key="4">
    <source>
        <dbReference type="Google" id="ProtNLM"/>
    </source>
</evidence>